<organism evidence="7">
    <name type="scientific">Oryza sativa subsp. japonica</name>
    <name type="common">Rice</name>
    <dbReference type="NCBI Taxonomy" id="39947"/>
    <lineage>
        <taxon>Eukaryota</taxon>
        <taxon>Viridiplantae</taxon>
        <taxon>Streptophyta</taxon>
        <taxon>Embryophyta</taxon>
        <taxon>Tracheophyta</taxon>
        <taxon>Spermatophyta</taxon>
        <taxon>Magnoliopsida</taxon>
        <taxon>Liliopsida</taxon>
        <taxon>Poales</taxon>
        <taxon>Poaceae</taxon>
        <taxon>BOP clade</taxon>
        <taxon>Oryzoideae</taxon>
        <taxon>Oryzeae</taxon>
        <taxon>Oryzinae</taxon>
        <taxon>Oryza</taxon>
        <taxon>Oryza sativa</taxon>
    </lineage>
</organism>
<feature type="domain" description="DDE Tnp4" evidence="5">
    <location>
        <begin position="628"/>
        <end position="736"/>
    </location>
</feature>
<feature type="region of interest" description="Disordered" evidence="3">
    <location>
        <begin position="79"/>
        <end position="106"/>
    </location>
</feature>
<keyword evidence="2" id="KW-0479">Metal-binding</keyword>
<feature type="compositionally biased region" description="Acidic residues" evidence="3">
    <location>
        <begin position="307"/>
        <end position="323"/>
    </location>
</feature>
<feature type="compositionally biased region" description="Basic and acidic residues" evidence="3">
    <location>
        <begin position="366"/>
        <end position="382"/>
    </location>
</feature>
<feature type="domain" description="Myb/SANT-like" evidence="4">
    <location>
        <begin position="176"/>
        <end position="268"/>
    </location>
</feature>
<feature type="region of interest" description="Disordered" evidence="3">
    <location>
        <begin position="297"/>
        <end position="382"/>
    </location>
</feature>
<comment type="cofactor">
    <cofactor evidence="1">
        <name>a divalent metal cation</name>
        <dbReference type="ChEBI" id="CHEBI:60240"/>
    </cofactor>
</comment>
<dbReference type="Pfam" id="PF13359">
    <property type="entry name" value="DDE_Tnp_4"/>
    <property type="match status" value="1"/>
</dbReference>
<dbReference type="GO" id="GO:0046872">
    <property type="term" value="F:metal ion binding"/>
    <property type="evidence" value="ECO:0007669"/>
    <property type="project" value="UniProtKB-KW"/>
</dbReference>
<accession>B9FEF4</accession>
<evidence type="ECO:0000256" key="2">
    <source>
        <dbReference type="ARBA" id="ARBA00022723"/>
    </source>
</evidence>
<feature type="domain" description="DUF8040" evidence="6">
    <location>
        <begin position="501"/>
        <end position="591"/>
    </location>
</feature>
<dbReference type="Pfam" id="PF26138">
    <property type="entry name" value="DUF8040"/>
    <property type="match status" value="1"/>
</dbReference>
<evidence type="ECO:0000259" key="4">
    <source>
        <dbReference type="Pfam" id="PF12776"/>
    </source>
</evidence>
<protein>
    <recommendedName>
        <fullName evidence="8">Transposon protein, putative, CACTA, En/Spm sub-class</fullName>
    </recommendedName>
</protein>
<dbReference type="Proteomes" id="UP000007752">
    <property type="component" value="Chromosome 4"/>
</dbReference>
<feature type="compositionally biased region" description="Low complexity" evidence="3">
    <location>
        <begin position="83"/>
        <end position="96"/>
    </location>
</feature>
<evidence type="ECO:0000256" key="1">
    <source>
        <dbReference type="ARBA" id="ARBA00001968"/>
    </source>
</evidence>
<dbReference type="PANTHER" id="PTHR47069">
    <property type="match status" value="1"/>
</dbReference>
<evidence type="ECO:0000259" key="5">
    <source>
        <dbReference type="Pfam" id="PF13359"/>
    </source>
</evidence>
<gene>
    <name evidence="7" type="ORF">OsJ_14264</name>
</gene>
<name>B9FEF4_ORYSJ</name>
<dbReference type="PANTHER" id="PTHR47069:SF14">
    <property type="entry name" value="OS07G0253400 PROTEIN"/>
    <property type="match status" value="1"/>
</dbReference>
<evidence type="ECO:0000259" key="6">
    <source>
        <dbReference type="Pfam" id="PF26138"/>
    </source>
</evidence>
<dbReference type="EMBL" id="CM000141">
    <property type="protein sequence ID" value="EEE60737.1"/>
    <property type="molecule type" value="Genomic_DNA"/>
</dbReference>
<evidence type="ECO:0000256" key="3">
    <source>
        <dbReference type="SAM" id="MobiDB-lite"/>
    </source>
</evidence>
<dbReference type="Pfam" id="PF12776">
    <property type="entry name" value="Myb_DNA-bind_3"/>
    <property type="match status" value="1"/>
</dbReference>
<dbReference type="InterPro" id="IPR024752">
    <property type="entry name" value="Myb/SANT-like_dom"/>
</dbReference>
<feature type="compositionally biased region" description="Low complexity" evidence="3">
    <location>
        <begin position="1"/>
        <end position="11"/>
    </location>
</feature>
<reference evidence="7" key="2">
    <citation type="submission" date="2008-12" db="EMBL/GenBank/DDBJ databases">
        <title>Improved gene annotation of the rice (Oryza sativa) genomes.</title>
        <authorList>
            <person name="Wang J."/>
            <person name="Li R."/>
            <person name="Fan W."/>
            <person name="Huang Q."/>
            <person name="Zhang J."/>
            <person name="Zhou Y."/>
            <person name="Hu Y."/>
            <person name="Zi S."/>
            <person name="Li J."/>
            <person name="Ni P."/>
            <person name="Zheng H."/>
            <person name="Zhang Y."/>
            <person name="Zhao M."/>
            <person name="Hao Q."/>
            <person name="McDermott J."/>
            <person name="Samudrala R."/>
            <person name="Kristiansen K."/>
            <person name="Wong G.K.-S."/>
        </authorList>
    </citation>
    <scope>NUCLEOTIDE SEQUENCE</scope>
</reference>
<dbReference type="InterPro" id="IPR058353">
    <property type="entry name" value="DUF8040"/>
</dbReference>
<feature type="compositionally biased region" description="Polar residues" evidence="3">
    <location>
        <begin position="338"/>
        <end position="352"/>
    </location>
</feature>
<sequence>MDLYEGDSNNGGDYGDSHDGGGYGNGDSGHGYGDANDGNNLGGYGGGSTILLYGAEHRFGASIPTHDFLAQPLHLSRDGGRTSYNSSGFGEGSSSSQNPPGAGQVLKELPDLGRDGAVGCRRQELTGRMRLELGSKRQWHRHLEVQAMEAYSCLPSSLKLEPHLRVEAEDFNDRASWTNENTKLFCELYCKQIDNGNCIRGRMSKAGWKEIRKGFYATTDLVHDNEQFGFRYRGLKNMWTFILRLRTDTGLGRRPDGTMVASDKWWDDNTKDHPEFRKLKNGMPDYLEEMDRIFMGPATQPANPIVDVEDSEDDEESDDDDFDPLSPISVGTKRSHSMRSTPSTQSRATSPSKKLKSPAVRAVVNELKREKRRDDDDSRAGEKAERIMALSRECWVTEATPHLWVAMFKMLKDRDAVNVFELSNPEGRKALLEHLAREDVRLQPVDTKDEDSDKEFGRVMMEYFMDDYASTAFLYGTLHLAKHIDKYYNQSEYRDVSTTMSALEWVEKKHADRKRCYNMFRMTSDMFYSLHDLLVDKFELKSSMKSKSIEALGLFLWMAGAPQSVRQVEDRFERSLATVHNMFHKVLASLLKLAADIIKPRDPQFATLHSRLRYLRFYPYFNDCIGAIDGTHIPMQVSKDHLVQHICRHHITTQNVMACCDFDMIFTFVLAGWPGFVHDMRVFNDAMSTYNHVFPHPPPGTLLPILCLQFLTSITCNVQVFTAAGKYYLVDSGYANRIGYLELYKGTKYHNTA</sequence>
<evidence type="ECO:0008006" key="8">
    <source>
        <dbReference type="Google" id="ProtNLM"/>
    </source>
</evidence>
<dbReference type="AlphaFoldDB" id="B9FEF4"/>
<proteinExistence type="predicted"/>
<evidence type="ECO:0000313" key="7">
    <source>
        <dbReference type="EMBL" id="EEE60737.1"/>
    </source>
</evidence>
<dbReference type="InterPro" id="IPR027806">
    <property type="entry name" value="HARBI1_dom"/>
</dbReference>
<feature type="region of interest" description="Disordered" evidence="3">
    <location>
        <begin position="1"/>
        <end position="26"/>
    </location>
</feature>
<reference evidence="7" key="1">
    <citation type="journal article" date="2005" name="PLoS Biol.">
        <title>The genomes of Oryza sativa: a history of duplications.</title>
        <authorList>
            <person name="Yu J."/>
            <person name="Wang J."/>
            <person name="Lin W."/>
            <person name="Li S."/>
            <person name="Li H."/>
            <person name="Zhou J."/>
            <person name="Ni P."/>
            <person name="Dong W."/>
            <person name="Hu S."/>
            <person name="Zeng C."/>
            <person name="Zhang J."/>
            <person name="Zhang Y."/>
            <person name="Li R."/>
            <person name="Xu Z."/>
            <person name="Li S."/>
            <person name="Li X."/>
            <person name="Zheng H."/>
            <person name="Cong L."/>
            <person name="Lin L."/>
            <person name="Yin J."/>
            <person name="Geng J."/>
            <person name="Li G."/>
            <person name="Shi J."/>
            <person name="Liu J."/>
            <person name="Lv H."/>
            <person name="Li J."/>
            <person name="Wang J."/>
            <person name="Deng Y."/>
            <person name="Ran L."/>
            <person name="Shi X."/>
            <person name="Wang X."/>
            <person name="Wu Q."/>
            <person name="Li C."/>
            <person name="Ren X."/>
            <person name="Wang J."/>
            <person name="Wang X."/>
            <person name="Li D."/>
            <person name="Liu D."/>
            <person name="Zhang X."/>
            <person name="Ji Z."/>
            <person name="Zhao W."/>
            <person name="Sun Y."/>
            <person name="Zhang Z."/>
            <person name="Bao J."/>
            <person name="Han Y."/>
            <person name="Dong L."/>
            <person name="Ji J."/>
            <person name="Chen P."/>
            <person name="Wu S."/>
            <person name="Liu J."/>
            <person name="Xiao Y."/>
            <person name="Bu D."/>
            <person name="Tan J."/>
            <person name="Yang L."/>
            <person name="Ye C."/>
            <person name="Zhang J."/>
            <person name="Xu J."/>
            <person name="Zhou Y."/>
            <person name="Yu Y."/>
            <person name="Zhang B."/>
            <person name="Zhuang S."/>
            <person name="Wei H."/>
            <person name="Liu B."/>
            <person name="Lei M."/>
            <person name="Yu H."/>
            <person name="Li Y."/>
            <person name="Xu H."/>
            <person name="Wei S."/>
            <person name="He X."/>
            <person name="Fang L."/>
            <person name="Zhang Z."/>
            <person name="Zhang Y."/>
            <person name="Huang X."/>
            <person name="Su Z."/>
            <person name="Tong W."/>
            <person name="Li J."/>
            <person name="Tong Z."/>
            <person name="Li S."/>
            <person name="Ye J."/>
            <person name="Wang L."/>
            <person name="Fang L."/>
            <person name="Lei T."/>
            <person name="Chen C."/>
            <person name="Chen H."/>
            <person name="Xu Z."/>
            <person name="Li H."/>
            <person name="Huang H."/>
            <person name="Zhang F."/>
            <person name="Xu H."/>
            <person name="Li N."/>
            <person name="Zhao C."/>
            <person name="Li S."/>
            <person name="Dong L."/>
            <person name="Huang Y."/>
            <person name="Li L."/>
            <person name="Xi Y."/>
            <person name="Qi Q."/>
            <person name="Li W."/>
            <person name="Zhang B."/>
            <person name="Hu W."/>
            <person name="Zhang Y."/>
            <person name="Tian X."/>
            <person name="Jiao Y."/>
            <person name="Liang X."/>
            <person name="Jin J."/>
            <person name="Gao L."/>
            <person name="Zheng W."/>
            <person name="Hao B."/>
            <person name="Liu S."/>
            <person name="Wang W."/>
            <person name="Yuan L."/>
            <person name="Cao M."/>
            <person name="McDermott J."/>
            <person name="Samudrala R."/>
            <person name="Wang J."/>
            <person name="Wong G.K."/>
            <person name="Yang H."/>
        </authorList>
    </citation>
    <scope>NUCLEOTIDE SEQUENCE [LARGE SCALE GENOMIC DNA]</scope>
</reference>